<dbReference type="Gene3D" id="3.40.50.1820">
    <property type="entry name" value="alpha/beta hydrolase"/>
    <property type="match status" value="1"/>
</dbReference>
<dbReference type="EMBL" id="VDGI01000001">
    <property type="protein sequence ID" value="TQR21582.1"/>
    <property type="molecule type" value="Genomic_DNA"/>
</dbReference>
<dbReference type="SUPFAM" id="SSF53474">
    <property type="entry name" value="alpha/beta-Hydrolases"/>
    <property type="match status" value="1"/>
</dbReference>
<dbReference type="InterPro" id="IPR050266">
    <property type="entry name" value="AB_hydrolase_sf"/>
</dbReference>
<gene>
    <name evidence="2" type="ORF">FG384_01090</name>
</gene>
<evidence type="ECO:0000259" key="1">
    <source>
        <dbReference type="Pfam" id="PF00561"/>
    </source>
</evidence>
<dbReference type="InterPro" id="IPR029058">
    <property type="entry name" value="AB_hydrolase_fold"/>
</dbReference>
<sequence length="259" mass="28652">MEEMHLQINESKVTYRDEGEGEAILLIHGFCGSSEYWNNIIPELKNMFRVLAIDLPGHGGSAAQGNVNTIEQYATFIKDFLDSLNIEKVTMYGHSLGGYITLAFAEAYHERLSAFSLIHSTGFPDSEEAKKGRITSTQKIDSEGIEAFIEGLVPKLFSPDNLESQQENMKEVKKIGYETSSEGAKNALNAMKERKDRRDILDNTTLPVLLLAGDADQLIPNENTFSANGENITKVLLPGVGHMSMYEAPKSLVNAMKAF</sequence>
<feature type="domain" description="AB hydrolase-1" evidence="1">
    <location>
        <begin position="23"/>
        <end position="249"/>
    </location>
</feature>
<dbReference type="PANTHER" id="PTHR43798:SF33">
    <property type="entry name" value="HYDROLASE, PUTATIVE (AFU_ORTHOLOGUE AFUA_2G14860)-RELATED"/>
    <property type="match status" value="1"/>
</dbReference>
<keyword evidence="3" id="KW-1185">Reference proteome</keyword>
<dbReference type="GO" id="GO:0016020">
    <property type="term" value="C:membrane"/>
    <property type="evidence" value="ECO:0007669"/>
    <property type="project" value="TreeGrafter"/>
</dbReference>
<dbReference type="InterPro" id="IPR000073">
    <property type="entry name" value="AB_hydrolase_1"/>
</dbReference>
<dbReference type="PANTHER" id="PTHR43798">
    <property type="entry name" value="MONOACYLGLYCEROL LIPASE"/>
    <property type="match status" value="1"/>
</dbReference>
<reference evidence="2 3" key="1">
    <citation type="submission" date="2019-06" db="EMBL/GenBank/DDBJ databases">
        <title>Psychrobacillus vulpis sp. nov., a new species isolated from feces of a red fox that inhabits in The Tablas de Daimiel Natural Park, Albacete, Spain.</title>
        <authorList>
            <person name="Rodriguez M."/>
            <person name="Reina J.C."/>
            <person name="Bejar V."/>
            <person name="Llamas I."/>
        </authorList>
    </citation>
    <scope>NUCLEOTIDE SEQUENCE [LARGE SCALE GENOMIC DNA]</scope>
    <source>
        <strain evidence="2 3">Z8</strain>
    </source>
</reference>
<proteinExistence type="predicted"/>
<keyword evidence="2" id="KW-0378">Hydrolase</keyword>
<dbReference type="Pfam" id="PF00561">
    <property type="entry name" value="Abhydrolase_1"/>
    <property type="match status" value="1"/>
</dbReference>
<dbReference type="AlphaFoldDB" id="A0A544TVU7"/>
<dbReference type="PRINTS" id="PR00111">
    <property type="entry name" value="ABHYDROLASE"/>
</dbReference>
<name>A0A544TVU7_9BACI</name>
<protein>
    <submittedName>
        <fullName evidence="2">Alpha/beta hydrolase</fullName>
    </submittedName>
</protein>
<dbReference type="OrthoDB" id="252464at2"/>
<dbReference type="GO" id="GO:0016787">
    <property type="term" value="F:hydrolase activity"/>
    <property type="evidence" value="ECO:0007669"/>
    <property type="project" value="UniProtKB-KW"/>
</dbReference>
<organism evidence="2 3">
    <name type="scientific">Psychrobacillus vulpis</name>
    <dbReference type="NCBI Taxonomy" id="2325572"/>
    <lineage>
        <taxon>Bacteria</taxon>
        <taxon>Bacillati</taxon>
        <taxon>Bacillota</taxon>
        <taxon>Bacilli</taxon>
        <taxon>Bacillales</taxon>
        <taxon>Bacillaceae</taxon>
        <taxon>Psychrobacillus</taxon>
    </lineage>
</organism>
<accession>A0A544TVU7</accession>
<evidence type="ECO:0000313" key="2">
    <source>
        <dbReference type="EMBL" id="TQR21582.1"/>
    </source>
</evidence>
<comment type="caution">
    <text evidence="2">The sequence shown here is derived from an EMBL/GenBank/DDBJ whole genome shotgun (WGS) entry which is preliminary data.</text>
</comment>
<evidence type="ECO:0000313" key="3">
    <source>
        <dbReference type="Proteomes" id="UP000316626"/>
    </source>
</evidence>
<dbReference type="Proteomes" id="UP000316626">
    <property type="component" value="Unassembled WGS sequence"/>
</dbReference>